<dbReference type="InterPro" id="IPR011009">
    <property type="entry name" value="Kinase-like_dom_sf"/>
</dbReference>
<organism evidence="4 5">
    <name type="scientific">Salinisphaera dokdonensis CL-ES53</name>
    <dbReference type="NCBI Taxonomy" id="1304272"/>
    <lineage>
        <taxon>Bacteria</taxon>
        <taxon>Pseudomonadati</taxon>
        <taxon>Pseudomonadota</taxon>
        <taxon>Gammaproteobacteria</taxon>
        <taxon>Salinisphaerales</taxon>
        <taxon>Salinisphaeraceae</taxon>
        <taxon>Salinisphaera</taxon>
    </lineage>
</organism>
<keyword evidence="2" id="KW-0067">ATP-binding</keyword>
<dbReference type="SUPFAM" id="SSF56112">
    <property type="entry name" value="Protein kinase-like (PK-like)"/>
    <property type="match status" value="1"/>
</dbReference>
<evidence type="ECO:0000256" key="2">
    <source>
        <dbReference type="ARBA" id="ARBA00022840"/>
    </source>
</evidence>
<evidence type="ECO:0000313" key="5">
    <source>
        <dbReference type="Proteomes" id="UP001460888"/>
    </source>
</evidence>
<evidence type="ECO:0000313" key="4">
    <source>
        <dbReference type="EMBL" id="MES1928518.1"/>
    </source>
</evidence>
<dbReference type="EMBL" id="APND01000001">
    <property type="protein sequence ID" value="MES1928518.1"/>
    <property type="molecule type" value="Genomic_DNA"/>
</dbReference>
<dbReference type="Pfam" id="PF01636">
    <property type="entry name" value="APH"/>
    <property type="match status" value="1"/>
</dbReference>
<accession>A0ABV2AY26</accession>
<feature type="domain" description="Aminoglycoside phosphotransferase" evidence="3">
    <location>
        <begin position="28"/>
        <end position="252"/>
    </location>
</feature>
<dbReference type="InterPro" id="IPR002575">
    <property type="entry name" value="Aminoglycoside_PTrfase"/>
</dbReference>
<name>A0ABV2AY26_9GAMM</name>
<dbReference type="Gene3D" id="3.90.1200.10">
    <property type="match status" value="1"/>
</dbReference>
<dbReference type="PANTHER" id="PTHR33540">
    <property type="entry name" value="TRNA THREONYLCARBAMOYLADENOSINE BIOSYNTHESIS PROTEIN TSAE"/>
    <property type="match status" value="1"/>
</dbReference>
<dbReference type="Gene3D" id="3.30.200.20">
    <property type="entry name" value="Phosphorylase Kinase, domain 1"/>
    <property type="match status" value="1"/>
</dbReference>
<evidence type="ECO:0000259" key="3">
    <source>
        <dbReference type="Pfam" id="PF01636"/>
    </source>
</evidence>
<proteinExistence type="predicted"/>
<dbReference type="Proteomes" id="UP001460888">
    <property type="component" value="Unassembled WGS sequence"/>
</dbReference>
<gene>
    <name evidence="4" type="ORF">SADO_04645</name>
</gene>
<sequence>MNMPVDARRQALEAWVADELNAAPEWAVASADASFRRYFRAQVRQGEETVSYIAMDAPPERENNAAFIQIAGLMAEAGLNVPRVLAADHERGFLLLTDLGTRTFLDVLDEDNADALFGAASGALIDWQQASRPGVLPDYDRATLAAELELFRDWYLARHLQYAPTAEEHAAIDRAFVFLLDHICAQPQVFVHRDYMPRNLMISDPLPGVLDFQDARYGPVTYDVASLFRDAFISWPTARIDGWVRHYWDAARERGIPVGDDFSVFKRDLALMGAQRHIKVLGIFARIAHRDGKPRYLADTPRFVKYLEPVVAEYEELAALAPLLQKDAP</sequence>
<protein>
    <submittedName>
        <fullName evidence="4">Aminoglycoside phosphotransferase</fullName>
    </submittedName>
</protein>
<evidence type="ECO:0000256" key="1">
    <source>
        <dbReference type="ARBA" id="ARBA00022741"/>
    </source>
</evidence>
<reference evidence="4 5" key="1">
    <citation type="submission" date="2013-03" db="EMBL/GenBank/DDBJ databases">
        <title>Salinisphaera dokdonensis CL-ES53 Genome Sequencing.</title>
        <authorList>
            <person name="Li C."/>
            <person name="Lai Q."/>
            <person name="Shao Z."/>
        </authorList>
    </citation>
    <scope>NUCLEOTIDE SEQUENCE [LARGE SCALE GENOMIC DNA]</scope>
    <source>
        <strain evidence="4 5">CL-ES53</strain>
    </source>
</reference>
<dbReference type="PANTHER" id="PTHR33540:SF1">
    <property type="entry name" value="N-ACETYLMURAMATE_N-ACETYLGLUCOSAMINE KINASE"/>
    <property type="match status" value="1"/>
</dbReference>
<comment type="caution">
    <text evidence="4">The sequence shown here is derived from an EMBL/GenBank/DDBJ whole genome shotgun (WGS) entry which is preliminary data.</text>
</comment>
<keyword evidence="1" id="KW-0547">Nucleotide-binding</keyword>
<keyword evidence="5" id="KW-1185">Reference proteome</keyword>